<name>A0A2H0WZW3_9BACT</name>
<dbReference type="PANTHER" id="PTHR47755:SF1">
    <property type="entry name" value="CELL DIVISION PROTEIN FTSX"/>
    <property type="match status" value="1"/>
</dbReference>
<dbReference type="GO" id="GO:0051301">
    <property type="term" value="P:cell division"/>
    <property type="evidence" value="ECO:0007669"/>
    <property type="project" value="InterPro"/>
</dbReference>
<evidence type="ECO:0000259" key="2">
    <source>
        <dbReference type="Pfam" id="PF18075"/>
    </source>
</evidence>
<dbReference type="Gene3D" id="3.30.70.3040">
    <property type="match status" value="1"/>
</dbReference>
<keyword evidence="1" id="KW-1133">Transmembrane helix</keyword>
<dbReference type="Proteomes" id="UP000229574">
    <property type="component" value="Unassembled WGS sequence"/>
</dbReference>
<dbReference type="Pfam" id="PF18075">
    <property type="entry name" value="FtsX_ECD"/>
    <property type="match status" value="1"/>
</dbReference>
<dbReference type="InterPro" id="IPR004513">
    <property type="entry name" value="FtsX"/>
</dbReference>
<dbReference type="AlphaFoldDB" id="A0A2H0WZW3"/>
<feature type="transmembrane region" description="Helical" evidence="1">
    <location>
        <begin position="21"/>
        <end position="43"/>
    </location>
</feature>
<gene>
    <name evidence="3" type="ORF">COT54_00755</name>
</gene>
<evidence type="ECO:0000313" key="4">
    <source>
        <dbReference type="Proteomes" id="UP000229574"/>
    </source>
</evidence>
<dbReference type="PANTHER" id="PTHR47755">
    <property type="entry name" value="CELL DIVISION PROTEIN FTSX"/>
    <property type="match status" value="1"/>
</dbReference>
<sequence>MSHKLSTTLKHIRRSPYQSMAAIFMTTVTFYIVSIFALVVLGAHSMLGYFESRPQVTAFFKDTVLDSDISALKHNVESAVTVQDTRYISKDDALEIYRNQNSNNPLLLEMVTADILPASLEVSAKNVADLETIAGIMQKDAQVEEVVFQKDVIDTLRKWVGGVR</sequence>
<feature type="non-terminal residue" evidence="3">
    <location>
        <position position="164"/>
    </location>
</feature>
<evidence type="ECO:0000256" key="1">
    <source>
        <dbReference type="SAM" id="Phobius"/>
    </source>
</evidence>
<accession>A0A2H0WZW3</accession>
<organism evidence="3 4">
    <name type="scientific">Candidatus Collierbacteria bacterium CG09_land_8_20_14_0_10_46_12</name>
    <dbReference type="NCBI Taxonomy" id="1974533"/>
    <lineage>
        <taxon>Bacteria</taxon>
        <taxon>Candidatus Collieribacteriota</taxon>
    </lineage>
</organism>
<feature type="domain" description="FtsX extracellular" evidence="2">
    <location>
        <begin position="55"/>
        <end position="146"/>
    </location>
</feature>
<dbReference type="InterPro" id="IPR040690">
    <property type="entry name" value="FtsX_ECD"/>
</dbReference>
<dbReference type="GO" id="GO:0016020">
    <property type="term" value="C:membrane"/>
    <property type="evidence" value="ECO:0007669"/>
    <property type="project" value="InterPro"/>
</dbReference>
<comment type="caution">
    <text evidence="3">The sequence shown here is derived from an EMBL/GenBank/DDBJ whole genome shotgun (WGS) entry which is preliminary data.</text>
</comment>
<dbReference type="EMBL" id="PEYY01000030">
    <property type="protein sequence ID" value="PIS18167.1"/>
    <property type="molecule type" value="Genomic_DNA"/>
</dbReference>
<evidence type="ECO:0000313" key="3">
    <source>
        <dbReference type="EMBL" id="PIS18167.1"/>
    </source>
</evidence>
<keyword evidence="1" id="KW-0472">Membrane</keyword>
<keyword evidence="1" id="KW-0812">Transmembrane</keyword>
<protein>
    <recommendedName>
        <fullName evidence="2">FtsX extracellular domain-containing protein</fullName>
    </recommendedName>
</protein>
<proteinExistence type="predicted"/>
<reference evidence="4" key="1">
    <citation type="submission" date="2017-09" db="EMBL/GenBank/DDBJ databases">
        <title>Depth-based differentiation of microbial function through sediment-hosted aquifers and enrichment of novel symbionts in the deep terrestrial subsurface.</title>
        <authorList>
            <person name="Probst A.J."/>
            <person name="Ladd B."/>
            <person name="Jarett J.K."/>
            <person name="Geller-Mcgrath D.E."/>
            <person name="Sieber C.M.K."/>
            <person name="Emerson J.B."/>
            <person name="Anantharaman K."/>
            <person name="Thomas B.C."/>
            <person name="Malmstrom R."/>
            <person name="Stieglmeier M."/>
            <person name="Klingl A."/>
            <person name="Woyke T."/>
            <person name="Ryan C.M."/>
            <person name="Banfield J.F."/>
        </authorList>
    </citation>
    <scope>NUCLEOTIDE SEQUENCE [LARGE SCALE GENOMIC DNA]</scope>
</reference>